<comment type="caution">
    <text evidence="1">The sequence shown here is derived from an EMBL/GenBank/DDBJ whole genome shotgun (WGS) entry which is preliminary data.</text>
</comment>
<dbReference type="AlphaFoldDB" id="A0A9D4BJP5"/>
<protein>
    <submittedName>
        <fullName evidence="1">Uncharacterized protein</fullName>
    </submittedName>
</protein>
<organism evidence="1 2">
    <name type="scientific">Dreissena polymorpha</name>
    <name type="common">Zebra mussel</name>
    <name type="synonym">Mytilus polymorpha</name>
    <dbReference type="NCBI Taxonomy" id="45954"/>
    <lineage>
        <taxon>Eukaryota</taxon>
        <taxon>Metazoa</taxon>
        <taxon>Spiralia</taxon>
        <taxon>Lophotrochozoa</taxon>
        <taxon>Mollusca</taxon>
        <taxon>Bivalvia</taxon>
        <taxon>Autobranchia</taxon>
        <taxon>Heteroconchia</taxon>
        <taxon>Euheterodonta</taxon>
        <taxon>Imparidentia</taxon>
        <taxon>Neoheterodontei</taxon>
        <taxon>Myida</taxon>
        <taxon>Dreissenoidea</taxon>
        <taxon>Dreissenidae</taxon>
        <taxon>Dreissena</taxon>
    </lineage>
</organism>
<accession>A0A9D4BJP5</accession>
<sequence length="426" mass="49979">MDDLMIDLNEHRLYGSQVEGMLNTFPPDFRIHIDHIAFIEHCRNAELCVPNEDFIRRQCNEWKYVVLYLLRFNQPDEVIDVLMNHSNDFVELCFKLKRHFNEISCNEPYVEFNGDPDSDVLNAEYVMQKYIGLQNPSQPTPCTKQRLKELSELCMRNLGTINDPTELQKEADLLVVLTRVRAQLCSDNDEAKAIIEEIWDCLPNRVNKYYAYLVYHGRDIVRAAELGDVERVMSYEKELEKLCLLCTGISIMSMYHHRMVYVYRKLYQVTLEEEVKLKALRHCEYGFKYSAVLNTNFVKYFKKFFLMSEILIRLGVNVDYTCIAIEHVFAPDNIREAAEKLDTLGRYYLSTMVPEERLAYFFCRGRISEDSNIQGALGYIQEVIGLQKSLTFPLNQILHHKTRKLRWCMSRSSDLKSENCVNIDPA</sequence>
<reference evidence="1" key="1">
    <citation type="journal article" date="2019" name="bioRxiv">
        <title>The Genome of the Zebra Mussel, Dreissena polymorpha: A Resource for Invasive Species Research.</title>
        <authorList>
            <person name="McCartney M.A."/>
            <person name="Auch B."/>
            <person name="Kono T."/>
            <person name="Mallez S."/>
            <person name="Zhang Y."/>
            <person name="Obille A."/>
            <person name="Becker A."/>
            <person name="Abrahante J.E."/>
            <person name="Garbe J."/>
            <person name="Badalamenti J.P."/>
            <person name="Herman A."/>
            <person name="Mangelson H."/>
            <person name="Liachko I."/>
            <person name="Sullivan S."/>
            <person name="Sone E.D."/>
            <person name="Koren S."/>
            <person name="Silverstein K.A.T."/>
            <person name="Beckman K.B."/>
            <person name="Gohl D.M."/>
        </authorList>
    </citation>
    <scope>NUCLEOTIDE SEQUENCE</scope>
    <source>
        <strain evidence="1">Duluth1</strain>
        <tissue evidence="1">Whole animal</tissue>
    </source>
</reference>
<dbReference type="EMBL" id="JAIWYP010000014">
    <property type="protein sequence ID" value="KAH3706141.1"/>
    <property type="molecule type" value="Genomic_DNA"/>
</dbReference>
<evidence type="ECO:0000313" key="1">
    <source>
        <dbReference type="EMBL" id="KAH3706141.1"/>
    </source>
</evidence>
<reference evidence="1" key="2">
    <citation type="submission" date="2020-11" db="EMBL/GenBank/DDBJ databases">
        <authorList>
            <person name="McCartney M.A."/>
            <person name="Auch B."/>
            <person name="Kono T."/>
            <person name="Mallez S."/>
            <person name="Becker A."/>
            <person name="Gohl D.M."/>
            <person name="Silverstein K.A.T."/>
            <person name="Koren S."/>
            <person name="Bechman K.B."/>
            <person name="Herman A."/>
            <person name="Abrahante J.E."/>
            <person name="Garbe J."/>
        </authorList>
    </citation>
    <scope>NUCLEOTIDE SEQUENCE</scope>
    <source>
        <strain evidence="1">Duluth1</strain>
        <tissue evidence="1">Whole animal</tissue>
    </source>
</reference>
<keyword evidence="2" id="KW-1185">Reference proteome</keyword>
<dbReference type="Proteomes" id="UP000828390">
    <property type="component" value="Unassembled WGS sequence"/>
</dbReference>
<evidence type="ECO:0000313" key="2">
    <source>
        <dbReference type="Proteomes" id="UP000828390"/>
    </source>
</evidence>
<name>A0A9D4BJP5_DREPO</name>
<gene>
    <name evidence="1" type="ORF">DPMN_065521</name>
</gene>
<proteinExistence type="predicted"/>